<dbReference type="AlphaFoldDB" id="A0A9X2MAL0"/>
<evidence type="ECO:0000313" key="3">
    <source>
        <dbReference type="Proteomes" id="UP001142400"/>
    </source>
</evidence>
<sequence>MTIRTACAVSVRTAAYAVSVRTAAYAVSVRTADGDRPPGGLRSLRDTPKLK</sequence>
<protein>
    <submittedName>
        <fullName evidence="2">Uncharacterized protein</fullName>
    </submittedName>
</protein>
<feature type="region of interest" description="Disordered" evidence="1">
    <location>
        <begin position="31"/>
        <end position="51"/>
    </location>
</feature>
<dbReference type="RefSeq" id="WP_257636277.1">
    <property type="nucleotide sequence ID" value="NZ_JANIIC010000114.1"/>
</dbReference>
<accession>A0A9X2MAL0</accession>
<comment type="caution">
    <text evidence="2">The sequence shown here is derived from an EMBL/GenBank/DDBJ whole genome shotgun (WGS) entry which is preliminary data.</text>
</comment>
<reference evidence="2" key="1">
    <citation type="submission" date="2022-06" db="EMBL/GenBank/DDBJ databases">
        <title>WGS of actinobacteria.</title>
        <authorList>
            <person name="Thawai C."/>
        </authorList>
    </citation>
    <scope>NUCLEOTIDE SEQUENCE</scope>
    <source>
        <strain evidence="2">DSM 42010</strain>
    </source>
</reference>
<evidence type="ECO:0000256" key="1">
    <source>
        <dbReference type="SAM" id="MobiDB-lite"/>
    </source>
</evidence>
<gene>
    <name evidence="2" type="ORF">NQU54_46195</name>
</gene>
<keyword evidence="3" id="KW-1185">Reference proteome</keyword>
<dbReference type="EMBL" id="JANIIC010000114">
    <property type="protein sequence ID" value="MCQ8836209.1"/>
    <property type="molecule type" value="Genomic_DNA"/>
</dbReference>
<dbReference type="Proteomes" id="UP001142400">
    <property type="component" value="Unassembled WGS sequence"/>
</dbReference>
<organism evidence="2 3">
    <name type="scientific">Streptomyces malaysiensis subsp. samsunensis</name>
    <dbReference type="NCBI Taxonomy" id="459658"/>
    <lineage>
        <taxon>Bacteria</taxon>
        <taxon>Bacillati</taxon>
        <taxon>Actinomycetota</taxon>
        <taxon>Actinomycetes</taxon>
        <taxon>Kitasatosporales</taxon>
        <taxon>Streptomycetaceae</taxon>
        <taxon>Streptomyces</taxon>
        <taxon>Streptomyces violaceusniger group</taxon>
    </lineage>
</organism>
<proteinExistence type="predicted"/>
<evidence type="ECO:0000313" key="2">
    <source>
        <dbReference type="EMBL" id="MCQ8836209.1"/>
    </source>
</evidence>
<name>A0A9X2MAL0_STRMQ</name>